<evidence type="ECO:0000256" key="5">
    <source>
        <dbReference type="PIRSR" id="PIRSR000112-3"/>
    </source>
</evidence>
<evidence type="ECO:0000259" key="6">
    <source>
        <dbReference type="Pfam" id="PF00465"/>
    </source>
</evidence>
<comment type="similarity">
    <text evidence="1">Belongs to the iron-containing alcohol dehydrogenase family.</text>
</comment>
<dbReference type="Proteomes" id="UP000188184">
    <property type="component" value="Chromosome"/>
</dbReference>
<dbReference type="CDD" id="cd08172">
    <property type="entry name" value="GlyDH-like"/>
    <property type="match status" value="1"/>
</dbReference>
<evidence type="ECO:0000313" key="8">
    <source>
        <dbReference type="Proteomes" id="UP000188184"/>
    </source>
</evidence>
<feature type="binding site" evidence="5">
    <location>
        <position position="125"/>
    </location>
    <ligand>
        <name>NAD(+)</name>
        <dbReference type="ChEBI" id="CHEBI:57540"/>
    </ligand>
</feature>
<dbReference type="GO" id="GO:0046872">
    <property type="term" value="F:metal ion binding"/>
    <property type="evidence" value="ECO:0007669"/>
    <property type="project" value="UniProtKB-KW"/>
</dbReference>
<sequence length="361" mass="39027">MENLIVQGAPNAYICETGALSRLEAHLTALNYKTVLVIHGKKSWESASPYFPSFEQIDAVFIQYGGECSLAEIERIALRAGQADAIIGIGGGKILDLAKAAARVAGKETVLIPTVASNCAAWTPLSVIYDAGKYVRFDIHPKNASLVLLEPDILLRAPEEMLAAGIGDTIAKWYESDVQFRKLDTFTAPVTIARFAAKLCYDELLVHGEAAMAAARQKELNDSFIKTAETIIMTAGMVGGFSDPSRIVAAAHAIHNGLTALDETHHVQHGAKVAYGILIQLVLEDRWDEAGKLAGYFRQIGLPTSLRDLGIGTVTEESLQPVAEKATAKNETIHNLRKDGVTAREVLHAMLTYEKYTALVG</sequence>
<dbReference type="RefSeq" id="WP_077590350.1">
    <property type="nucleotide sequence ID" value="NZ_CP019640.1"/>
</dbReference>
<keyword evidence="5" id="KW-0520">NAD</keyword>
<evidence type="ECO:0000256" key="3">
    <source>
        <dbReference type="ARBA" id="ARBA00023002"/>
    </source>
</evidence>
<dbReference type="OrthoDB" id="5198708at2"/>
<comment type="cofactor">
    <cofactor evidence="4">
        <name>Zn(2+)</name>
        <dbReference type="ChEBI" id="CHEBI:29105"/>
    </cofactor>
    <text evidence="4">Binds 1 zinc ion per subunit.</text>
</comment>
<proteinExistence type="inferred from homology"/>
<dbReference type="PIRSF" id="PIRSF000112">
    <property type="entry name" value="Glycerol_dehydrogenase"/>
    <property type="match status" value="1"/>
</dbReference>
<feature type="binding site" evidence="5">
    <location>
        <begin position="92"/>
        <end position="96"/>
    </location>
    <ligand>
        <name>NAD(+)</name>
        <dbReference type="ChEBI" id="CHEBI:57540"/>
    </ligand>
</feature>
<dbReference type="Gene3D" id="1.20.1090.10">
    <property type="entry name" value="Dehydroquinate synthase-like - alpha domain"/>
    <property type="match status" value="1"/>
</dbReference>
<keyword evidence="3" id="KW-0560">Oxidoreductase</keyword>
<keyword evidence="2 4" id="KW-0479">Metal-binding</keyword>
<evidence type="ECO:0000313" key="7">
    <source>
        <dbReference type="EMBL" id="AQQ54457.1"/>
    </source>
</evidence>
<feature type="binding site" evidence="4">
    <location>
        <position position="269"/>
    </location>
    <ligand>
        <name>glycerol</name>
        <dbReference type="ChEBI" id="CHEBI:17754"/>
    </ligand>
</feature>
<dbReference type="InterPro" id="IPR001670">
    <property type="entry name" value="ADH_Fe/GldA"/>
</dbReference>
<dbReference type="Pfam" id="PF00465">
    <property type="entry name" value="Fe-ADH"/>
    <property type="match status" value="1"/>
</dbReference>
<dbReference type="InterPro" id="IPR016205">
    <property type="entry name" value="Glycerol_DH"/>
</dbReference>
<accession>A0A1Q2L310</accession>
<keyword evidence="8" id="KW-1185">Reference proteome</keyword>
<organism evidence="7 8">
    <name type="scientific">Planococcus lenghuensis</name>
    <dbReference type="NCBI Taxonomy" id="2213202"/>
    <lineage>
        <taxon>Bacteria</taxon>
        <taxon>Bacillati</taxon>
        <taxon>Bacillota</taxon>
        <taxon>Bacilli</taxon>
        <taxon>Bacillales</taxon>
        <taxon>Caryophanaceae</taxon>
        <taxon>Planococcus</taxon>
    </lineage>
</organism>
<gene>
    <name evidence="7" type="ORF">B0X71_16015</name>
</gene>
<dbReference type="GO" id="GO:0016614">
    <property type="term" value="F:oxidoreductase activity, acting on CH-OH group of donors"/>
    <property type="evidence" value="ECO:0007669"/>
    <property type="project" value="InterPro"/>
</dbReference>
<dbReference type="PANTHER" id="PTHR43616">
    <property type="entry name" value="GLYCEROL DEHYDROGENASE"/>
    <property type="match status" value="1"/>
</dbReference>
<dbReference type="SUPFAM" id="SSF56796">
    <property type="entry name" value="Dehydroquinate synthase-like"/>
    <property type="match status" value="1"/>
</dbReference>
<name>A0A1Q2L310_9BACL</name>
<dbReference type="KEGG" id="pmar:B0X71_16015"/>
<feature type="binding site" evidence="5">
    <location>
        <position position="129"/>
    </location>
    <ligand>
        <name>NAD(+)</name>
        <dbReference type="ChEBI" id="CHEBI:57540"/>
    </ligand>
</feature>
<dbReference type="PROSITE" id="PS00913">
    <property type="entry name" value="ADH_IRON_1"/>
    <property type="match status" value="1"/>
</dbReference>
<feature type="binding site" evidence="5">
    <location>
        <position position="123"/>
    </location>
    <ligand>
        <name>NAD(+)</name>
        <dbReference type="ChEBI" id="CHEBI:57540"/>
    </ligand>
</feature>
<dbReference type="EMBL" id="CP019640">
    <property type="protein sequence ID" value="AQQ54457.1"/>
    <property type="molecule type" value="Genomic_DNA"/>
</dbReference>
<evidence type="ECO:0000256" key="1">
    <source>
        <dbReference type="ARBA" id="ARBA00007358"/>
    </source>
</evidence>
<evidence type="ECO:0000256" key="4">
    <source>
        <dbReference type="PIRSR" id="PIRSR000112-1"/>
    </source>
</evidence>
<feature type="domain" description="Alcohol dehydrogenase iron-type/glycerol dehydrogenase GldA" evidence="6">
    <location>
        <begin position="10"/>
        <end position="151"/>
    </location>
</feature>
<dbReference type="Gene3D" id="3.40.50.1970">
    <property type="match status" value="1"/>
</dbReference>
<feature type="binding site" evidence="5">
    <location>
        <begin position="114"/>
        <end position="117"/>
    </location>
    <ligand>
        <name>NAD(+)</name>
        <dbReference type="ChEBI" id="CHEBI:57540"/>
    </ligand>
</feature>
<feature type="binding site" evidence="4">
    <location>
        <position position="168"/>
    </location>
    <ligand>
        <name>glycerol</name>
        <dbReference type="ChEBI" id="CHEBI:17754"/>
    </ligand>
</feature>
<evidence type="ECO:0000256" key="2">
    <source>
        <dbReference type="ARBA" id="ARBA00022723"/>
    </source>
</evidence>
<dbReference type="AlphaFoldDB" id="A0A1Q2L310"/>
<dbReference type="InterPro" id="IPR018211">
    <property type="entry name" value="ADH_Fe_CS"/>
</dbReference>
<dbReference type="PANTHER" id="PTHR43616:SF3">
    <property type="entry name" value="HYDROXYCARBOXYLATE DEHYDROGENASE A"/>
    <property type="match status" value="1"/>
</dbReference>
<keyword evidence="4" id="KW-0862">Zinc</keyword>
<protein>
    <recommendedName>
        <fullName evidence="6">Alcohol dehydrogenase iron-type/glycerol dehydrogenase GldA domain-containing protein</fullName>
    </recommendedName>
</protein>
<feature type="binding site" evidence="4">
    <location>
        <position position="252"/>
    </location>
    <ligand>
        <name>glycerol</name>
        <dbReference type="ChEBI" id="CHEBI:17754"/>
    </ligand>
</feature>
<reference evidence="7 8" key="1">
    <citation type="submission" date="2017-02" db="EMBL/GenBank/DDBJ databases">
        <title>The complete genomic sequence of a novel cold adapted crude oil-degrading bacterium Planococcus qaidamina Y42.</title>
        <authorList>
            <person name="Yang R."/>
        </authorList>
    </citation>
    <scope>NUCLEOTIDE SEQUENCE [LARGE SCALE GENOMIC DNA]</scope>
    <source>
        <strain evidence="7 8">Y42</strain>
    </source>
</reference>